<sequence length="73" mass="8197">MFLSNRWVVARRTRVRDFRDIEQQPEKYKKEEDEHLNKYCCCCSVIALAGALIGLIIAGTALGIGIALLVKTS</sequence>
<accession>A0A820YMZ4</accession>
<proteinExistence type="predicted"/>
<gene>
    <name evidence="3" type="ORF">TSG867_LOCUS31235</name>
    <name evidence="2" type="ORF">UJA718_LOCUS29136</name>
</gene>
<dbReference type="Proteomes" id="UP000663862">
    <property type="component" value="Unassembled WGS sequence"/>
</dbReference>
<keyword evidence="4" id="KW-1185">Reference proteome</keyword>
<dbReference type="EMBL" id="CAJOBQ010005600">
    <property type="protein sequence ID" value="CAF4658943.1"/>
    <property type="molecule type" value="Genomic_DNA"/>
</dbReference>
<evidence type="ECO:0000313" key="2">
    <source>
        <dbReference type="EMBL" id="CAF4547359.1"/>
    </source>
</evidence>
<protein>
    <submittedName>
        <fullName evidence="2">Uncharacterized protein</fullName>
    </submittedName>
</protein>
<keyword evidence="1" id="KW-1133">Transmembrane helix</keyword>
<evidence type="ECO:0000313" key="4">
    <source>
        <dbReference type="Proteomes" id="UP000663873"/>
    </source>
</evidence>
<dbReference type="EMBL" id="CAJOBP010009150">
    <property type="protein sequence ID" value="CAF4547359.1"/>
    <property type="molecule type" value="Genomic_DNA"/>
</dbReference>
<feature type="transmembrane region" description="Helical" evidence="1">
    <location>
        <begin position="45"/>
        <end position="70"/>
    </location>
</feature>
<dbReference type="AlphaFoldDB" id="A0A820YMZ4"/>
<feature type="non-terminal residue" evidence="2">
    <location>
        <position position="1"/>
    </location>
</feature>
<dbReference type="Proteomes" id="UP000663873">
    <property type="component" value="Unassembled WGS sequence"/>
</dbReference>
<keyword evidence="1" id="KW-0472">Membrane</keyword>
<comment type="caution">
    <text evidence="2">The sequence shown here is derived from an EMBL/GenBank/DDBJ whole genome shotgun (WGS) entry which is preliminary data.</text>
</comment>
<reference evidence="2" key="1">
    <citation type="submission" date="2021-02" db="EMBL/GenBank/DDBJ databases">
        <authorList>
            <person name="Nowell W R."/>
        </authorList>
    </citation>
    <scope>NUCLEOTIDE SEQUENCE</scope>
</reference>
<name>A0A820YMZ4_9BILA</name>
<evidence type="ECO:0000313" key="3">
    <source>
        <dbReference type="EMBL" id="CAF4658943.1"/>
    </source>
</evidence>
<evidence type="ECO:0000256" key="1">
    <source>
        <dbReference type="SAM" id="Phobius"/>
    </source>
</evidence>
<keyword evidence="1" id="KW-0812">Transmembrane</keyword>
<organism evidence="2 4">
    <name type="scientific">Rotaria socialis</name>
    <dbReference type="NCBI Taxonomy" id="392032"/>
    <lineage>
        <taxon>Eukaryota</taxon>
        <taxon>Metazoa</taxon>
        <taxon>Spiralia</taxon>
        <taxon>Gnathifera</taxon>
        <taxon>Rotifera</taxon>
        <taxon>Eurotatoria</taxon>
        <taxon>Bdelloidea</taxon>
        <taxon>Philodinida</taxon>
        <taxon>Philodinidae</taxon>
        <taxon>Rotaria</taxon>
    </lineage>
</organism>